<dbReference type="InterPro" id="IPR036412">
    <property type="entry name" value="HAD-like_sf"/>
</dbReference>
<dbReference type="Pfam" id="PF08645">
    <property type="entry name" value="PNK3P"/>
    <property type="match status" value="1"/>
</dbReference>
<comment type="caution">
    <text evidence="2">The sequence shown here is derived from an EMBL/GenBank/DDBJ whole genome shotgun (WGS) entry which is preliminary data.</text>
</comment>
<dbReference type="SUPFAM" id="SSF52540">
    <property type="entry name" value="P-loop containing nucleoside triphosphate hydrolases"/>
    <property type="match status" value="1"/>
</dbReference>
<dbReference type="Gene3D" id="3.40.50.1000">
    <property type="entry name" value="HAD superfamily/HAD-like"/>
    <property type="match status" value="1"/>
</dbReference>
<dbReference type="AlphaFoldDB" id="A0A814QXX8"/>
<feature type="compositionally biased region" description="Low complexity" evidence="1">
    <location>
        <begin position="8"/>
        <end position="17"/>
    </location>
</feature>
<dbReference type="GO" id="GO:0046403">
    <property type="term" value="F:polynucleotide 3'-phosphatase activity"/>
    <property type="evidence" value="ECO:0007669"/>
    <property type="project" value="TreeGrafter"/>
</dbReference>
<accession>A0A814QXX8</accession>
<protein>
    <submittedName>
        <fullName evidence="2">Uncharacterized protein</fullName>
    </submittedName>
</protein>
<evidence type="ECO:0000256" key="1">
    <source>
        <dbReference type="SAM" id="MobiDB-lite"/>
    </source>
</evidence>
<dbReference type="PANTHER" id="PTHR12083:SF18">
    <property type="entry name" value="BIFUNCTIONAL POLYNUCLEOTIDE PHOSPHATASE_KINASE"/>
    <property type="match status" value="1"/>
</dbReference>
<dbReference type="Pfam" id="PF13671">
    <property type="entry name" value="AAA_33"/>
    <property type="match status" value="1"/>
</dbReference>
<dbReference type="InterPro" id="IPR027417">
    <property type="entry name" value="P-loop_NTPase"/>
</dbReference>
<gene>
    <name evidence="2" type="ORF">XAT740_LOCUS19604</name>
</gene>
<dbReference type="InterPro" id="IPR006549">
    <property type="entry name" value="HAD-SF_hydro_IIIA"/>
</dbReference>
<dbReference type="Gene3D" id="3.40.50.300">
    <property type="entry name" value="P-loop containing nucleotide triphosphate hydrolases"/>
    <property type="match status" value="1"/>
</dbReference>
<reference evidence="2" key="1">
    <citation type="submission" date="2021-02" db="EMBL/GenBank/DDBJ databases">
        <authorList>
            <person name="Nowell W R."/>
        </authorList>
    </citation>
    <scope>NUCLEOTIDE SEQUENCE</scope>
</reference>
<dbReference type="Proteomes" id="UP000663828">
    <property type="component" value="Unassembled WGS sequence"/>
</dbReference>
<dbReference type="FunFam" id="3.40.50.1000:FF:000078">
    <property type="entry name" value="Bifunctional polynucleotide phosphatase/kinase"/>
    <property type="match status" value="1"/>
</dbReference>
<dbReference type="InterPro" id="IPR013954">
    <property type="entry name" value="PNK3P"/>
</dbReference>
<dbReference type="GO" id="GO:0046404">
    <property type="term" value="F:ATP-dependent polydeoxyribonucleotide 5'-hydroxyl-kinase activity"/>
    <property type="evidence" value="ECO:0007669"/>
    <property type="project" value="TreeGrafter"/>
</dbReference>
<dbReference type="PANTHER" id="PTHR12083">
    <property type="entry name" value="BIFUNCTIONAL POLYNUCLEOTIDE PHOSPHATASE/KINASE"/>
    <property type="match status" value="1"/>
</dbReference>
<dbReference type="SUPFAM" id="SSF56784">
    <property type="entry name" value="HAD-like"/>
    <property type="match status" value="1"/>
</dbReference>
<dbReference type="GO" id="GO:0005634">
    <property type="term" value="C:nucleus"/>
    <property type="evidence" value="ECO:0007669"/>
    <property type="project" value="TreeGrafter"/>
</dbReference>
<feature type="region of interest" description="Disordered" evidence="1">
    <location>
        <begin position="1"/>
        <end position="38"/>
    </location>
</feature>
<dbReference type="FunFam" id="3.40.50.300:FF:000737">
    <property type="entry name" value="Bifunctional polynucleotide phosphatase/kinase"/>
    <property type="match status" value="1"/>
</dbReference>
<dbReference type="GO" id="GO:0006281">
    <property type="term" value="P:DNA repair"/>
    <property type="evidence" value="ECO:0007669"/>
    <property type="project" value="TreeGrafter"/>
</dbReference>
<organism evidence="2 3">
    <name type="scientific">Adineta ricciae</name>
    <name type="common">Rotifer</name>
    <dbReference type="NCBI Taxonomy" id="249248"/>
    <lineage>
        <taxon>Eukaryota</taxon>
        <taxon>Metazoa</taxon>
        <taxon>Spiralia</taxon>
        <taxon>Gnathifera</taxon>
        <taxon>Rotifera</taxon>
        <taxon>Eurotatoria</taxon>
        <taxon>Bdelloidea</taxon>
        <taxon>Adinetida</taxon>
        <taxon>Adinetidae</taxon>
        <taxon>Adineta</taxon>
    </lineage>
</organism>
<keyword evidence="3" id="KW-1185">Reference proteome</keyword>
<dbReference type="InterPro" id="IPR023214">
    <property type="entry name" value="HAD_sf"/>
</dbReference>
<feature type="compositionally biased region" description="Basic and acidic residues" evidence="1">
    <location>
        <begin position="19"/>
        <end position="38"/>
    </location>
</feature>
<name>A0A814QXX8_ADIRI</name>
<dbReference type="NCBIfam" id="TIGR01662">
    <property type="entry name" value="HAD-SF-IIIA"/>
    <property type="match status" value="1"/>
</dbReference>
<evidence type="ECO:0000313" key="3">
    <source>
        <dbReference type="Proteomes" id="UP000663828"/>
    </source>
</evidence>
<proteinExistence type="predicted"/>
<dbReference type="InterPro" id="IPR006551">
    <property type="entry name" value="Polynucleotide_phosphatase"/>
</dbReference>
<evidence type="ECO:0000313" key="2">
    <source>
        <dbReference type="EMBL" id="CAF1125274.1"/>
    </source>
</evidence>
<dbReference type="NCBIfam" id="TIGR01664">
    <property type="entry name" value="DNA-3'-Pase"/>
    <property type="match status" value="1"/>
</dbReference>
<sequence length="435" mass="48919">MSKRAAPKRAAAAAASAEVEIKRETPKRKAADAAGHEMKRAKGETNVFNLKWHEHGEPLAKGFVPLVYLYGDTLAGSSKIAAFDMDSTLINVKSGAKFARNHEDWVWWHETVPKKLAELHSNGYRLIIFTNQAGIEKQHTKLDDIKRKCEKLIEEVNAPIYVFIATGENHFRKPATAMFDFFVENCNQNVQVDKKNSFYCGDAAGRVNNWAPGKKKDFSCADRKFANNIGLSFKTPEECFLDEAPTTKFEWGSINPQEFITKLAKGNATQTYHKTNQELVILQGPPASGKSTFARRYFQPHNYAIVNRDTLQTAAKCLKAAKEALDSGKSVVIDNTNPGADTRADYIVLAKERKIPCRCFVLNTPIELCGHLNYVRVQQTAGEVRRIPDVGYNMYKKNYEAPSTSEGLSEVTFIDFVPKFDSDAHEKIFHYYTES</sequence>
<dbReference type="EMBL" id="CAJNOR010001342">
    <property type="protein sequence ID" value="CAF1125274.1"/>
    <property type="molecule type" value="Genomic_DNA"/>
</dbReference>
<dbReference type="GO" id="GO:0003690">
    <property type="term" value="F:double-stranded DNA binding"/>
    <property type="evidence" value="ECO:0007669"/>
    <property type="project" value="TreeGrafter"/>
</dbReference>